<proteinExistence type="predicted"/>
<sequence>MSECSYRIKSENRGEGSSEKPMKPNDLDDHTHLGESSSGEVKQDHGEEGNEQNNQVDGTAFEQDDTSQCDELLGNDECTTQAEFPASEDSVEDAFIQELEACLDQSGFKWVYLSTTMITNTLVVGFLQYPANKNKAEDLKRELRMAMKGRELPIKFVDVTASWKCD</sequence>
<evidence type="ECO:0000313" key="2">
    <source>
        <dbReference type="EMBL" id="KAH7235107.1"/>
    </source>
</evidence>
<comment type="caution">
    <text evidence="2">The sequence shown here is derived from an EMBL/GenBank/DDBJ whole genome shotgun (WGS) entry which is preliminary data.</text>
</comment>
<protein>
    <submittedName>
        <fullName evidence="2">Uncharacterized protein</fullName>
    </submittedName>
</protein>
<organism evidence="2 3">
    <name type="scientific">Fusarium solani</name>
    <name type="common">Filamentous fungus</name>
    <dbReference type="NCBI Taxonomy" id="169388"/>
    <lineage>
        <taxon>Eukaryota</taxon>
        <taxon>Fungi</taxon>
        <taxon>Dikarya</taxon>
        <taxon>Ascomycota</taxon>
        <taxon>Pezizomycotina</taxon>
        <taxon>Sordariomycetes</taxon>
        <taxon>Hypocreomycetidae</taxon>
        <taxon>Hypocreales</taxon>
        <taxon>Nectriaceae</taxon>
        <taxon>Fusarium</taxon>
        <taxon>Fusarium solani species complex</taxon>
    </lineage>
</organism>
<feature type="compositionally biased region" description="Basic and acidic residues" evidence="1">
    <location>
        <begin position="1"/>
        <end position="33"/>
    </location>
</feature>
<dbReference type="AlphaFoldDB" id="A0A9P9JRI1"/>
<evidence type="ECO:0000256" key="1">
    <source>
        <dbReference type="SAM" id="MobiDB-lite"/>
    </source>
</evidence>
<name>A0A9P9JRI1_FUSSL</name>
<dbReference type="OrthoDB" id="5099180at2759"/>
<accession>A0A9P9JRI1</accession>
<dbReference type="Proteomes" id="UP000736672">
    <property type="component" value="Unassembled WGS sequence"/>
</dbReference>
<evidence type="ECO:0000313" key="3">
    <source>
        <dbReference type="Proteomes" id="UP000736672"/>
    </source>
</evidence>
<reference evidence="2" key="1">
    <citation type="journal article" date="2021" name="Nat. Commun.">
        <title>Genetic determinants of endophytism in the Arabidopsis root mycobiome.</title>
        <authorList>
            <person name="Mesny F."/>
            <person name="Miyauchi S."/>
            <person name="Thiergart T."/>
            <person name="Pickel B."/>
            <person name="Atanasova L."/>
            <person name="Karlsson M."/>
            <person name="Huettel B."/>
            <person name="Barry K.W."/>
            <person name="Haridas S."/>
            <person name="Chen C."/>
            <person name="Bauer D."/>
            <person name="Andreopoulos W."/>
            <person name="Pangilinan J."/>
            <person name="LaButti K."/>
            <person name="Riley R."/>
            <person name="Lipzen A."/>
            <person name="Clum A."/>
            <person name="Drula E."/>
            <person name="Henrissat B."/>
            <person name="Kohler A."/>
            <person name="Grigoriev I.V."/>
            <person name="Martin F.M."/>
            <person name="Hacquard S."/>
        </authorList>
    </citation>
    <scope>NUCLEOTIDE SEQUENCE</scope>
    <source>
        <strain evidence="2">FSSC 5 MPI-SDFR-AT-0091</strain>
    </source>
</reference>
<keyword evidence="3" id="KW-1185">Reference proteome</keyword>
<feature type="region of interest" description="Disordered" evidence="1">
    <location>
        <begin position="1"/>
        <end position="72"/>
    </location>
</feature>
<gene>
    <name evidence="2" type="ORF">B0J15DRAFT_471343</name>
</gene>
<dbReference type="EMBL" id="JAGTJS010000024">
    <property type="protein sequence ID" value="KAH7235107.1"/>
    <property type="molecule type" value="Genomic_DNA"/>
</dbReference>